<feature type="domain" description="Transposase-like Mu C-terminal" evidence="2">
    <location>
        <begin position="494"/>
        <end position="557"/>
    </location>
</feature>
<proteinExistence type="predicted"/>
<dbReference type="InterPro" id="IPR036397">
    <property type="entry name" value="RNaseH_sf"/>
</dbReference>
<dbReference type="InterPro" id="IPR015378">
    <property type="entry name" value="Transposase-like_Mu_C"/>
</dbReference>
<evidence type="ECO:0000313" key="3">
    <source>
        <dbReference type="Proteomes" id="UP000675920"/>
    </source>
</evidence>
<dbReference type="Gene3D" id="3.30.420.10">
    <property type="entry name" value="Ribonuclease H-like superfamily/Ribonuclease H"/>
    <property type="match status" value="1"/>
</dbReference>
<dbReference type="OrthoDB" id="5439087at2"/>
<dbReference type="AlphaFoldDB" id="A0A8B6XBS7"/>
<sequence length="733" mass="82761">MLTRNDIFLADGIEYRLLWASAETNRAWVICLDRSNALPQLCAWDALAQQKPYRVNDARWNPAVRKATPAMQRVRDDALKALAGIQSRTPDIFEPAQRARLVDERIAAGHSKVAIYKHLRRYWRGGQVHSALLGNFDQSRHKCVGLTTGRGRPSPVDVAVYQLEATDLERFKTAIERYYFSDERRTLAHTYQRLLEAHYQTVDGNNIHRLRPPGERPTYKQLRHYLLKNYGAEHVLRKRKGDKEFEREHRAVLGTVLQDCLGVGHQYEADATIVDVFLVASSDSRKIIGKPTLYLIVDRKSRLIVGWYIGLENASWICALQALVTISADKRSLCEQYGVTYDPRDWPAHEVFPSEIIADRGELLTQGSDQVIGELNCTIANVSAKRPDHKPVVETQFKQTRMTLQDGTPGFDPPENAKRRQGKHYEKDACLTLHDFTAVMLTHIIEHNRRPMRDYDCSLAEVAAGVIPSPIAIWNHNISSRAGLLTRFSEERVRIALLPRGEATVTEHGIEFQGCIYTCQEAIARGWFVDGRKRRFKVMVTYESRLVDIVYIHAPDKAALYVGILSPRAEKYRGLSFAEVKAFERERARMRHEIEHQQAQARADLHAATAGIFATAAAKLAAAGIKKSRTARRADIAEDRQQERRLERQALGTTMRLTAPDGIAPAVATVDDMPARGSNVLPLRPEQGAIERAAESNRKEVSAQPLSQATNDSPRALSLADKLRLAQEKMRNG</sequence>
<organism evidence="3 4">
    <name type="scientific">Derxia gummosa DSM 723</name>
    <dbReference type="NCBI Taxonomy" id="1121388"/>
    <lineage>
        <taxon>Bacteria</taxon>
        <taxon>Pseudomonadati</taxon>
        <taxon>Pseudomonadota</taxon>
        <taxon>Betaproteobacteria</taxon>
        <taxon>Burkholderiales</taxon>
        <taxon>Alcaligenaceae</taxon>
        <taxon>Derxia</taxon>
    </lineage>
</organism>
<reference evidence="4" key="2">
    <citation type="submission" date="2025-08" db="UniProtKB">
        <authorList>
            <consortium name="RefSeq"/>
        </authorList>
    </citation>
    <scope>IDENTIFICATION</scope>
</reference>
<dbReference type="Pfam" id="PF09299">
    <property type="entry name" value="Mu-transpos_C"/>
    <property type="match status" value="1"/>
</dbReference>
<dbReference type="Proteomes" id="UP000675920">
    <property type="component" value="Unplaced"/>
</dbReference>
<feature type="compositionally biased region" description="Polar residues" evidence="1">
    <location>
        <begin position="704"/>
        <end position="713"/>
    </location>
</feature>
<protein>
    <submittedName>
        <fullName evidence="4">Mu transposase C-terminal domain-containing protein</fullName>
    </submittedName>
</protein>
<evidence type="ECO:0000259" key="2">
    <source>
        <dbReference type="Pfam" id="PF09299"/>
    </source>
</evidence>
<name>A0A8B6XBS7_9BURK</name>
<evidence type="ECO:0000313" key="4">
    <source>
        <dbReference type="RefSeq" id="WP_084545329.1"/>
    </source>
</evidence>
<reference evidence="4" key="1">
    <citation type="journal article" date="1995" name="Cell">
        <title>Structure of the bacteriophage Mu transposase core: a common structural motif for DNA transposition and retroviral integration.</title>
        <authorList>
            <person name="Rice P."/>
            <person name="Mizuuchi K."/>
        </authorList>
    </citation>
    <scope>NUCLEOTIDE SEQUENCE</scope>
</reference>
<dbReference type="GO" id="GO:0003676">
    <property type="term" value="F:nucleic acid binding"/>
    <property type="evidence" value="ECO:0007669"/>
    <property type="project" value="InterPro"/>
</dbReference>
<accession>A0A8B6XBS7</accession>
<dbReference type="RefSeq" id="WP_084545329.1">
    <property type="nucleotide sequence ID" value="NZ_KI519499.1"/>
</dbReference>
<keyword evidence="3" id="KW-1185">Reference proteome</keyword>
<feature type="region of interest" description="Disordered" evidence="1">
    <location>
        <begin position="693"/>
        <end position="717"/>
    </location>
</feature>
<evidence type="ECO:0000256" key="1">
    <source>
        <dbReference type="SAM" id="MobiDB-lite"/>
    </source>
</evidence>